<evidence type="ECO:0000256" key="9">
    <source>
        <dbReference type="ARBA" id="ARBA00022837"/>
    </source>
</evidence>
<dbReference type="GO" id="GO:0046872">
    <property type="term" value="F:metal ion binding"/>
    <property type="evidence" value="ECO:0007669"/>
    <property type="project" value="UniProtKB-KW"/>
</dbReference>
<evidence type="ECO:0000256" key="7">
    <source>
        <dbReference type="ARBA" id="ARBA00022729"/>
    </source>
</evidence>
<dbReference type="Gene3D" id="2.60.40.2030">
    <property type="match status" value="2"/>
</dbReference>
<evidence type="ECO:0000256" key="15">
    <source>
        <dbReference type="ARBA" id="ARBA00023180"/>
    </source>
</evidence>
<comment type="catalytic activity">
    <reaction evidence="17">
        <text>Ca(2+)(in) + 3 Na(+)(out) = Ca(2+)(out) + 3 Na(+)(in)</text>
        <dbReference type="Rhea" id="RHEA:69955"/>
        <dbReference type="ChEBI" id="CHEBI:29101"/>
        <dbReference type="ChEBI" id="CHEBI:29108"/>
    </reaction>
</comment>
<evidence type="ECO:0000256" key="17">
    <source>
        <dbReference type="ARBA" id="ARBA00033667"/>
    </source>
</evidence>
<dbReference type="InParanoid" id="A0A2R5GQF3"/>
<feature type="transmembrane region" description="Helical" evidence="18">
    <location>
        <begin position="781"/>
        <end position="803"/>
    </location>
</feature>
<dbReference type="Proteomes" id="UP000241890">
    <property type="component" value="Unassembled WGS sequence"/>
</dbReference>
<gene>
    <name evidence="21" type="ORF">FCC1311_093262</name>
</gene>
<accession>A0A2R5GQF3</accession>
<dbReference type="EMBL" id="BEYU01000144">
    <property type="protein sequence ID" value="GBG33102.1"/>
    <property type="molecule type" value="Genomic_DNA"/>
</dbReference>
<dbReference type="SUPFAM" id="SSF141072">
    <property type="entry name" value="CalX-like"/>
    <property type="match status" value="2"/>
</dbReference>
<dbReference type="InterPro" id="IPR004836">
    <property type="entry name" value="Na_Ca_Ex"/>
</dbReference>
<keyword evidence="14 18" id="KW-0472">Membrane</keyword>
<dbReference type="SMART" id="SM00237">
    <property type="entry name" value="Calx_beta"/>
    <property type="match status" value="2"/>
</dbReference>
<evidence type="ECO:0000256" key="18">
    <source>
        <dbReference type="SAM" id="Phobius"/>
    </source>
</evidence>
<feature type="signal peptide" evidence="19">
    <location>
        <begin position="1"/>
        <end position="25"/>
    </location>
</feature>
<evidence type="ECO:0000256" key="8">
    <source>
        <dbReference type="ARBA" id="ARBA00022737"/>
    </source>
</evidence>
<dbReference type="PANTHER" id="PTHR11878:SF65">
    <property type="entry name" value="NA_CA-EXCHANGE PROTEIN, ISOFORM G"/>
    <property type="match status" value="1"/>
</dbReference>
<feature type="transmembrane region" description="Helical" evidence="18">
    <location>
        <begin position="823"/>
        <end position="845"/>
    </location>
</feature>
<keyword evidence="22" id="KW-1185">Reference proteome</keyword>
<feature type="transmembrane region" description="Helical" evidence="18">
    <location>
        <begin position="857"/>
        <end position="883"/>
    </location>
</feature>
<feature type="transmembrane region" description="Helical" evidence="18">
    <location>
        <begin position="96"/>
        <end position="119"/>
    </location>
</feature>
<keyword evidence="10" id="KW-0112">Calmodulin-binding</keyword>
<evidence type="ECO:0000256" key="19">
    <source>
        <dbReference type="SAM" id="SignalP"/>
    </source>
</evidence>
<dbReference type="InterPro" id="IPR044880">
    <property type="entry name" value="NCX_ion-bd_dom_sf"/>
</dbReference>
<feature type="domain" description="Calx-beta" evidence="20">
    <location>
        <begin position="558"/>
        <end position="657"/>
    </location>
</feature>
<dbReference type="GO" id="GO:0005886">
    <property type="term" value="C:plasma membrane"/>
    <property type="evidence" value="ECO:0007669"/>
    <property type="project" value="UniProtKB-SubCell"/>
</dbReference>
<feature type="chain" id="PRO_5015352307" evidence="19">
    <location>
        <begin position="26"/>
        <end position="933"/>
    </location>
</feature>
<evidence type="ECO:0000256" key="10">
    <source>
        <dbReference type="ARBA" id="ARBA00022860"/>
    </source>
</evidence>
<dbReference type="GO" id="GO:0007154">
    <property type="term" value="P:cell communication"/>
    <property type="evidence" value="ECO:0007669"/>
    <property type="project" value="InterPro"/>
</dbReference>
<keyword evidence="7 19" id="KW-0732">Signal</keyword>
<keyword evidence="4" id="KW-1003">Cell membrane</keyword>
<dbReference type="InterPro" id="IPR038081">
    <property type="entry name" value="CalX-like_sf"/>
</dbReference>
<dbReference type="GO" id="GO:0005432">
    <property type="term" value="F:calcium:sodium antiporter activity"/>
    <property type="evidence" value="ECO:0007669"/>
    <property type="project" value="InterPro"/>
</dbReference>
<keyword evidence="13" id="KW-0406">Ion transport</keyword>
<keyword evidence="9" id="KW-0106">Calcium</keyword>
<reference evidence="21 22" key="1">
    <citation type="submission" date="2017-12" db="EMBL/GenBank/DDBJ databases">
        <title>Sequencing, de novo assembly and annotation of complete genome of a new Thraustochytrid species, strain FCC1311.</title>
        <authorList>
            <person name="Sedici K."/>
            <person name="Godart F."/>
            <person name="Aiese Cigliano R."/>
            <person name="Sanseverino W."/>
            <person name="Barakat M."/>
            <person name="Ortet P."/>
            <person name="Marechal E."/>
            <person name="Cagnac O."/>
            <person name="Amato A."/>
        </authorList>
    </citation>
    <scope>NUCLEOTIDE SEQUENCE [LARGE SCALE GENOMIC DNA]</scope>
</reference>
<evidence type="ECO:0000256" key="2">
    <source>
        <dbReference type="ARBA" id="ARBA00007489"/>
    </source>
</evidence>
<evidence type="ECO:0000256" key="13">
    <source>
        <dbReference type="ARBA" id="ARBA00023065"/>
    </source>
</evidence>
<dbReference type="Pfam" id="PF01699">
    <property type="entry name" value="Na_Ca_ex"/>
    <property type="match status" value="2"/>
</dbReference>
<feature type="transmembrane region" description="Helical" evidence="18">
    <location>
        <begin position="753"/>
        <end position="774"/>
    </location>
</feature>
<evidence type="ECO:0000256" key="14">
    <source>
        <dbReference type="ARBA" id="ARBA00023136"/>
    </source>
</evidence>
<comment type="caution">
    <text evidence="21">The sequence shown here is derived from an EMBL/GenBank/DDBJ whole genome shotgun (WGS) entry which is preliminary data.</text>
</comment>
<dbReference type="Gene3D" id="1.20.1420.30">
    <property type="entry name" value="NCX, central ion-binding region"/>
    <property type="match status" value="2"/>
</dbReference>
<dbReference type="InterPro" id="IPR051171">
    <property type="entry name" value="CaCA"/>
</dbReference>
<proteinExistence type="inferred from homology"/>
<keyword evidence="6" id="KW-0479">Metal-binding</keyword>
<keyword evidence="15" id="KW-0325">Glycoprotein</keyword>
<dbReference type="GO" id="GO:0005516">
    <property type="term" value="F:calmodulin binding"/>
    <property type="evidence" value="ECO:0007669"/>
    <property type="project" value="UniProtKB-KW"/>
</dbReference>
<protein>
    <submittedName>
        <fullName evidence="21">Sodium/calcium exchanger 1</fullName>
    </submittedName>
</protein>
<keyword evidence="8" id="KW-0677">Repeat</keyword>
<evidence type="ECO:0000256" key="5">
    <source>
        <dbReference type="ARBA" id="ARBA00022692"/>
    </source>
</evidence>
<sequence length="933" mass="102433">MRSFSWLAVGLCAVIIADIPSRTNALVNIESMSSGFSDLQCSDFVDNLTCGLTKIAMPQGSIILATQPDYDPEECLGDYVFPFLASEIMWPRPVRAVFYFLLLMWCFIGVAIISDHFMAAIEVITSKEKVVIVQNESGESEEHRVLVWNETVANLTLMALGSSAPEILLSVVETIGTLDNEVAEDSLGPSTIVGSAAFNLLCITAVCISALPDGEKRVIENYGVFMITGFFSIFAYIWMFIVLRDEIVEIWEAFVTLFFFPLLVALSYAESKGWWGLLGRGHNSKVRPEGHIIALDTENHTGLRDRRKFSIDHTSGAQPSAEQDMNSRVITMEDKEKGRIAELLQAMPRGMSDDDMAKAVAGDILKERATPMRYRIDARRKMVGGRTVIQKRLDFLKRHTTKRFAQNSPSELDRLGLGSGKVPLHASSPFILENEELDVAPKEPEKTLPRVSFTAYAFCVNENSGAIELPVVRTGTEEDLQLTSTVYYETRSGTARGGEDFEHTDGKLIFLPGETNKVVRVNIIDDNVYEPDETFQVVLSVKGSDHNVDMAHSAFSTAEVTIIDDDLPGTFTFDDKVVVVRESEGVARIKVNREKGIAGRVKVQYKTKDASAKAGTDYLEASGTLVFEHGVREGFIEVSIMDNKTYERDATFAVEFEIVNIEDCAAEYGEHRVASVTITSDEGYKATIDRIASLMRLHLESVEVGTGTWKEQLINALTVQGEDGAEPTSTDCVLHVLSFGWKVLFALVPPTSYWNGKLTFSVSLLFILILTAVVGDVAKMFGCLMGVPTSLTAITFVALGTSLPDTFASKTAAENDDTADNSIGNVTGSNSVNVFLGLGLPWVIGSIYKSIKSPETLGYPVAAGNLAFSVLVFCAVAVIFFMIMYARRRLGYGELGGPSKPKWISSILLVLLWLVYVLLSGMQSLGKIAFSIK</sequence>
<comment type="subcellular location">
    <subcellularLocation>
        <location evidence="1">Cell membrane</location>
        <topology evidence="1">Multi-pass membrane protein</topology>
    </subcellularLocation>
</comment>
<dbReference type="GO" id="GO:0098703">
    <property type="term" value="P:calcium ion import across plasma membrane"/>
    <property type="evidence" value="ECO:0007669"/>
    <property type="project" value="TreeGrafter"/>
</dbReference>
<feature type="transmembrane region" description="Helical" evidence="18">
    <location>
        <begin position="223"/>
        <end position="243"/>
    </location>
</feature>
<name>A0A2R5GQF3_9STRA</name>
<dbReference type="OrthoDB" id="418484at2759"/>
<evidence type="ECO:0000259" key="20">
    <source>
        <dbReference type="SMART" id="SM00237"/>
    </source>
</evidence>
<evidence type="ECO:0000313" key="22">
    <source>
        <dbReference type="Proteomes" id="UP000241890"/>
    </source>
</evidence>
<organism evidence="21 22">
    <name type="scientific">Hondaea fermentalgiana</name>
    <dbReference type="NCBI Taxonomy" id="2315210"/>
    <lineage>
        <taxon>Eukaryota</taxon>
        <taxon>Sar</taxon>
        <taxon>Stramenopiles</taxon>
        <taxon>Bigyra</taxon>
        <taxon>Labyrinthulomycetes</taxon>
        <taxon>Thraustochytrida</taxon>
        <taxon>Thraustochytriidae</taxon>
        <taxon>Hondaea</taxon>
    </lineage>
</organism>
<feature type="transmembrane region" description="Helical" evidence="18">
    <location>
        <begin position="903"/>
        <end position="925"/>
    </location>
</feature>
<keyword evidence="5 18" id="KW-0812">Transmembrane</keyword>
<evidence type="ECO:0000256" key="16">
    <source>
        <dbReference type="ARBA" id="ARBA00023201"/>
    </source>
</evidence>
<evidence type="ECO:0000256" key="12">
    <source>
        <dbReference type="ARBA" id="ARBA00023053"/>
    </source>
</evidence>
<dbReference type="PRINTS" id="PR01259">
    <property type="entry name" value="NACAEXCHNGR"/>
</dbReference>
<evidence type="ECO:0000256" key="1">
    <source>
        <dbReference type="ARBA" id="ARBA00004651"/>
    </source>
</evidence>
<evidence type="ECO:0000256" key="11">
    <source>
        <dbReference type="ARBA" id="ARBA00022989"/>
    </source>
</evidence>
<keyword evidence="16" id="KW-0739">Sodium transport</keyword>
<dbReference type="InterPro" id="IPR003644">
    <property type="entry name" value="Calx_beta"/>
</dbReference>
<feature type="domain" description="Calx-beta" evidence="20">
    <location>
        <begin position="438"/>
        <end position="540"/>
    </location>
</feature>
<dbReference type="InterPro" id="IPR004837">
    <property type="entry name" value="NaCa_Exmemb"/>
</dbReference>
<keyword evidence="3" id="KW-0813">Transport</keyword>
<evidence type="ECO:0000313" key="21">
    <source>
        <dbReference type="EMBL" id="GBG33102.1"/>
    </source>
</evidence>
<comment type="similarity">
    <text evidence="2">Belongs to the Ca(2+):cation antiporter (CaCA) (TC 2.A.19) family. SLC8 subfamily.</text>
</comment>
<evidence type="ECO:0000256" key="3">
    <source>
        <dbReference type="ARBA" id="ARBA00022448"/>
    </source>
</evidence>
<dbReference type="PANTHER" id="PTHR11878">
    <property type="entry name" value="SODIUM/CALCIUM EXCHANGER"/>
    <property type="match status" value="1"/>
</dbReference>
<evidence type="ECO:0000256" key="4">
    <source>
        <dbReference type="ARBA" id="ARBA00022475"/>
    </source>
</evidence>
<feature type="transmembrane region" description="Helical" evidence="18">
    <location>
        <begin position="250"/>
        <end position="269"/>
    </location>
</feature>
<keyword evidence="12" id="KW-0915">Sodium</keyword>
<dbReference type="AlphaFoldDB" id="A0A2R5GQF3"/>
<evidence type="ECO:0000256" key="6">
    <source>
        <dbReference type="ARBA" id="ARBA00022723"/>
    </source>
</evidence>
<dbReference type="Pfam" id="PF03160">
    <property type="entry name" value="Calx-beta"/>
    <property type="match status" value="1"/>
</dbReference>
<keyword evidence="11 18" id="KW-1133">Transmembrane helix</keyword>